<protein>
    <submittedName>
        <fullName evidence="9">Ubiquinone biosynthesis protein UbiH</fullName>
    </submittedName>
</protein>
<evidence type="ECO:0000313" key="9">
    <source>
        <dbReference type="EMBL" id="ALE51882.1"/>
    </source>
</evidence>
<evidence type="ECO:0000256" key="5">
    <source>
        <dbReference type="ARBA" id="ARBA00022827"/>
    </source>
</evidence>
<dbReference type="NCBIfam" id="NF006593">
    <property type="entry name" value="PRK09126.1"/>
    <property type="match status" value="1"/>
</dbReference>
<dbReference type="UniPathway" id="UPA00232"/>
<feature type="domain" description="FAD-binding" evidence="8">
    <location>
        <begin position="6"/>
        <end position="337"/>
    </location>
</feature>
<reference evidence="9 10" key="1">
    <citation type="journal article" date="2015" name="Genome Announc.">
        <title>Genome Sequence of 'Candidatus Thioglobus autotrophica' Strain EF1, a Chemoautotroph from the SUP05 Clade of Marine Gammaproteobacteria.</title>
        <authorList>
            <person name="Shah V."/>
            <person name="Morris R.M."/>
        </authorList>
    </citation>
    <scope>NUCLEOTIDE SEQUENCE [LARGE SCALE GENOMIC DNA]</scope>
    <source>
        <strain evidence="9 10">EF1</strain>
    </source>
</reference>
<dbReference type="InterPro" id="IPR036188">
    <property type="entry name" value="FAD/NAD-bd_sf"/>
</dbReference>
<keyword evidence="6" id="KW-0560">Oxidoreductase</keyword>
<evidence type="ECO:0000256" key="4">
    <source>
        <dbReference type="ARBA" id="ARBA00022630"/>
    </source>
</evidence>
<evidence type="ECO:0000256" key="6">
    <source>
        <dbReference type="ARBA" id="ARBA00023002"/>
    </source>
</evidence>
<keyword evidence="10" id="KW-1185">Reference proteome</keyword>
<dbReference type="STRING" id="1705394.SP60_00575"/>
<dbReference type="GO" id="GO:0006744">
    <property type="term" value="P:ubiquinone biosynthetic process"/>
    <property type="evidence" value="ECO:0007669"/>
    <property type="project" value="UniProtKB-UniPathway"/>
</dbReference>
<dbReference type="Gene3D" id="3.50.50.60">
    <property type="entry name" value="FAD/NAD(P)-binding domain"/>
    <property type="match status" value="2"/>
</dbReference>
<evidence type="ECO:0000256" key="2">
    <source>
        <dbReference type="ARBA" id="ARBA00004749"/>
    </source>
</evidence>
<evidence type="ECO:0000256" key="1">
    <source>
        <dbReference type="ARBA" id="ARBA00001974"/>
    </source>
</evidence>
<dbReference type="AlphaFoldDB" id="A0A0M4NSQ3"/>
<proteinExistence type="inferred from homology"/>
<dbReference type="GO" id="GO:0004497">
    <property type="term" value="F:monooxygenase activity"/>
    <property type="evidence" value="ECO:0007669"/>
    <property type="project" value="UniProtKB-KW"/>
</dbReference>
<name>A0A0M4NSQ3_9GAMM</name>
<organism evidence="9 10">
    <name type="scientific">Candidatus Thioglobus autotrophicus</name>
    <dbReference type="NCBI Taxonomy" id="1705394"/>
    <lineage>
        <taxon>Bacteria</taxon>
        <taxon>Pseudomonadati</taxon>
        <taxon>Pseudomonadota</taxon>
        <taxon>Gammaproteobacteria</taxon>
        <taxon>Candidatus Pseudothioglobaceae</taxon>
        <taxon>Candidatus Thioglobus</taxon>
    </lineage>
</organism>
<keyword evidence="7" id="KW-0503">Monooxygenase</keyword>
<dbReference type="Proteomes" id="UP000058020">
    <property type="component" value="Chromosome"/>
</dbReference>
<dbReference type="GO" id="GO:0071949">
    <property type="term" value="F:FAD binding"/>
    <property type="evidence" value="ECO:0007669"/>
    <property type="project" value="InterPro"/>
</dbReference>
<evidence type="ECO:0000313" key="10">
    <source>
        <dbReference type="Proteomes" id="UP000058020"/>
    </source>
</evidence>
<comment type="cofactor">
    <cofactor evidence="1">
        <name>FAD</name>
        <dbReference type="ChEBI" id="CHEBI:57692"/>
    </cofactor>
</comment>
<dbReference type="KEGG" id="tho:SP60_00575"/>
<dbReference type="InterPro" id="IPR002938">
    <property type="entry name" value="FAD-bd"/>
</dbReference>
<dbReference type="Pfam" id="PF01494">
    <property type="entry name" value="FAD_binding_3"/>
    <property type="match status" value="1"/>
</dbReference>
<evidence type="ECO:0000256" key="7">
    <source>
        <dbReference type="ARBA" id="ARBA00023033"/>
    </source>
</evidence>
<dbReference type="SUPFAM" id="SSF51905">
    <property type="entry name" value="FAD/NAD(P)-binding domain"/>
    <property type="match status" value="1"/>
</dbReference>
<dbReference type="InterPro" id="IPR051205">
    <property type="entry name" value="UbiH/COQ6_monooxygenase"/>
</dbReference>
<dbReference type="PATRIC" id="fig|1705394.5.peg.115"/>
<dbReference type="PANTHER" id="PTHR43876:SF25">
    <property type="entry name" value="MONOOXYGENASE NMA2164"/>
    <property type="match status" value="1"/>
</dbReference>
<dbReference type="RefSeq" id="WP_053950794.1">
    <property type="nucleotide sequence ID" value="NZ_CP010552.1"/>
</dbReference>
<dbReference type="NCBIfam" id="TIGR01988">
    <property type="entry name" value="Ubi-OHases"/>
    <property type="match status" value="1"/>
</dbReference>
<comment type="similarity">
    <text evidence="3">Belongs to the UbiH/COQ6 family.</text>
</comment>
<accession>A0A0M4NSQ3</accession>
<sequence length="408" mass="45084">MQTPYDIVVIGAGPAGLSFASSMLDANVRVLLLERADLAEISHPKADGREIALTHLSLKILKKLGVWDLVDQTEVSPLKEAKVFDGDSPSLLNFKSDNAAIEALGYLVPNYQIRQALYHKVSKAENITIQANTLVEDVIQLENSAEVVLASGEHIETKLVVAADSRFSSIRRKVGIPTLMKDFSKVMIVTKMMHEKSHENIALECFDYGKTLALLPMIGNASSIVLTVKTNESQALLDMNEKEFNQFVTDAFKAELGVMTQSGERHSYPLVATHAQTFFAKRFALIGDAAVGMHPVTAHGFNLGLRGQDILANLIKEALVHGQDIGSNALLKLYEKKHINLTRLMFFGTNGIVALFTNDAPMIKQVRRMVLKFAENFPPIKYLIANHLTEAKSNNFAPFDKILKKLPF</sequence>
<dbReference type="GO" id="GO:0016705">
    <property type="term" value="F:oxidoreductase activity, acting on paired donors, with incorporation or reduction of molecular oxygen"/>
    <property type="evidence" value="ECO:0007669"/>
    <property type="project" value="InterPro"/>
</dbReference>
<dbReference type="EMBL" id="CP010552">
    <property type="protein sequence ID" value="ALE51882.1"/>
    <property type="molecule type" value="Genomic_DNA"/>
</dbReference>
<comment type="pathway">
    <text evidence="2">Cofactor biosynthesis; ubiquinone biosynthesis.</text>
</comment>
<keyword evidence="5" id="KW-0274">FAD</keyword>
<dbReference type="OrthoDB" id="9769565at2"/>
<dbReference type="InterPro" id="IPR010971">
    <property type="entry name" value="UbiH/COQ6"/>
</dbReference>
<evidence type="ECO:0000259" key="8">
    <source>
        <dbReference type="Pfam" id="PF01494"/>
    </source>
</evidence>
<gene>
    <name evidence="9" type="ORF">SP60_00575</name>
</gene>
<keyword evidence="9" id="KW-0830">Ubiquinone</keyword>
<dbReference type="PRINTS" id="PR00420">
    <property type="entry name" value="RNGMNOXGNASE"/>
</dbReference>
<evidence type="ECO:0000256" key="3">
    <source>
        <dbReference type="ARBA" id="ARBA00005349"/>
    </source>
</evidence>
<keyword evidence="4" id="KW-0285">Flavoprotein</keyword>
<dbReference type="PANTHER" id="PTHR43876">
    <property type="entry name" value="UBIQUINONE BIOSYNTHESIS MONOOXYGENASE COQ6, MITOCHONDRIAL"/>
    <property type="match status" value="1"/>
</dbReference>